<keyword evidence="3" id="KW-1185">Reference proteome</keyword>
<dbReference type="EMBL" id="CP004393">
    <property type="protein sequence ID" value="AJE45274.1"/>
    <property type="molecule type" value="Genomic_DNA"/>
</dbReference>
<dbReference type="InterPro" id="IPR017946">
    <property type="entry name" value="PLC-like_Pdiesterase_TIM-brl"/>
</dbReference>
<dbReference type="OrthoDB" id="384721at2"/>
<sequence>MPALPEPFLARPIAHRALHDGNVTRAENNLRAIDAAIAGRYGIEIDLQLSQDGVAMVFHDYALDRLTDARGPIAQRDAAALGALRFGTGEVGIPTLSEVLARVDGRAPLLIELKDQDGAMGPKIGALEAATARALDGYGGPVALMSFNPHSVVRLADLCPGIPRGLTTGGWADEDDWPVPAARRAELREIPDYARTGAAFISHQWTDLGRPRVGELKAQGAHILCWTVRSPEAERTARAVADNITFEGYRPA</sequence>
<dbReference type="Gene3D" id="3.20.20.190">
    <property type="entry name" value="Phosphatidylinositol (PI) phosphodiesterase"/>
    <property type="match status" value="1"/>
</dbReference>
<dbReference type="HOGENOM" id="CLU_030006_10_0_5"/>
<evidence type="ECO:0000313" key="3">
    <source>
        <dbReference type="Proteomes" id="UP000031521"/>
    </source>
</evidence>
<dbReference type="GO" id="GO:0006629">
    <property type="term" value="P:lipid metabolic process"/>
    <property type="evidence" value="ECO:0007669"/>
    <property type="project" value="InterPro"/>
</dbReference>
<protein>
    <submittedName>
        <fullName evidence="2">Glycerophosphoryl diester phosphodiesterase</fullName>
    </submittedName>
</protein>
<dbReference type="SUPFAM" id="SSF51695">
    <property type="entry name" value="PLC-like phosphodiesterases"/>
    <property type="match status" value="1"/>
</dbReference>
<dbReference type="Pfam" id="PF03009">
    <property type="entry name" value="GDPD"/>
    <property type="match status" value="1"/>
</dbReference>
<gene>
    <name evidence="2" type="ORF">P73_0559</name>
</gene>
<dbReference type="PANTHER" id="PTHR46211">
    <property type="entry name" value="GLYCEROPHOSPHORYL DIESTER PHOSPHODIESTERASE"/>
    <property type="match status" value="1"/>
</dbReference>
<dbReference type="AlphaFoldDB" id="A0A0B5DQ65"/>
<dbReference type="InterPro" id="IPR030395">
    <property type="entry name" value="GP_PDE_dom"/>
</dbReference>
<name>A0A0B5DQ65_9RHOB</name>
<feature type="domain" description="GP-PDE" evidence="1">
    <location>
        <begin position="10"/>
        <end position="252"/>
    </location>
</feature>
<dbReference type="PROSITE" id="PS51704">
    <property type="entry name" value="GP_PDE"/>
    <property type="match status" value="1"/>
</dbReference>
<accession>A0A0B5DQ65</accession>
<dbReference type="GO" id="GO:0008081">
    <property type="term" value="F:phosphoric diester hydrolase activity"/>
    <property type="evidence" value="ECO:0007669"/>
    <property type="project" value="InterPro"/>
</dbReference>
<organism evidence="2 3">
    <name type="scientific">Celeribacter indicus</name>
    <dbReference type="NCBI Taxonomy" id="1208324"/>
    <lineage>
        <taxon>Bacteria</taxon>
        <taxon>Pseudomonadati</taxon>
        <taxon>Pseudomonadota</taxon>
        <taxon>Alphaproteobacteria</taxon>
        <taxon>Rhodobacterales</taxon>
        <taxon>Roseobacteraceae</taxon>
        <taxon>Celeribacter</taxon>
    </lineage>
</organism>
<dbReference type="Proteomes" id="UP000031521">
    <property type="component" value="Chromosome"/>
</dbReference>
<evidence type="ECO:0000259" key="1">
    <source>
        <dbReference type="PROSITE" id="PS51704"/>
    </source>
</evidence>
<dbReference type="STRING" id="1208324.P73_0559"/>
<evidence type="ECO:0000313" key="2">
    <source>
        <dbReference type="EMBL" id="AJE45274.1"/>
    </source>
</evidence>
<reference evidence="2 3" key="1">
    <citation type="journal article" date="2014" name="Int. J. Syst. Evol. Microbiol.">
        <title>Celeribacter indicus sp. nov., a polycyclic aromatic hydrocarbon-degrading bacterium from deep-sea sediment and reclassification of Huaishuia halophila as Celeribacter halophilus comb. nov.</title>
        <authorList>
            <person name="Lai Q."/>
            <person name="Cao J."/>
            <person name="Yuan J."/>
            <person name="Li F."/>
            <person name="Shao Z."/>
        </authorList>
    </citation>
    <scope>NUCLEOTIDE SEQUENCE [LARGE SCALE GENOMIC DNA]</scope>
    <source>
        <strain evidence="2">P73</strain>
    </source>
</reference>
<dbReference type="PANTHER" id="PTHR46211:SF1">
    <property type="entry name" value="GLYCEROPHOSPHODIESTER PHOSPHODIESTERASE, CYTOPLASMIC"/>
    <property type="match status" value="1"/>
</dbReference>
<dbReference type="KEGG" id="cid:P73_0559"/>
<proteinExistence type="predicted"/>